<evidence type="ECO:0000313" key="1">
    <source>
        <dbReference type="EMBL" id="MBD1431585.1"/>
    </source>
</evidence>
<organism evidence="1 2">
    <name type="scientific">Sphingobacterium micropteri</name>
    <dbReference type="NCBI Taxonomy" id="2763501"/>
    <lineage>
        <taxon>Bacteria</taxon>
        <taxon>Pseudomonadati</taxon>
        <taxon>Bacteroidota</taxon>
        <taxon>Sphingobacteriia</taxon>
        <taxon>Sphingobacteriales</taxon>
        <taxon>Sphingobacteriaceae</taxon>
        <taxon>Sphingobacterium</taxon>
    </lineage>
</organism>
<dbReference type="RefSeq" id="WP_190992591.1">
    <property type="nucleotide sequence ID" value="NZ_JACOIK010000001.1"/>
</dbReference>
<evidence type="ECO:0000313" key="2">
    <source>
        <dbReference type="Proteomes" id="UP000602759"/>
    </source>
</evidence>
<proteinExistence type="predicted"/>
<dbReference type="EMBL" id="JACOIK010000001">
    <property type="protein sequence ID" value="MBD1431585.1"/>
    <property type="molecule type" value="Genomic_DNA"/>
</dbReference>
<protein>
    <submittedName>
        <fullName evidence="1">Uncharacterized protein</fullName>
    </submittedName>
</protein>
<accession>A0ABR7YJV0</accession>
<dbReference type="Proteomes" id="UP000602759">
    <property type="component" value="Unassembled WGS sequence"/>
</dbReference>
<name>A0ABR7YJV0_9SPHI</name>
<gene>
    <name evidence="1" type="ORF">H8B06_02010</name>
</gene>
<reference evidence="1 2" key="1">
    <citation type="submission" date="2020-08" db="EMBL/GenBank/DDBJ databases">
        <title>Sphingobacterium sp. DN00404 isolated from aquaculture water.</title>
        <authorList>
            <person name="Zhang M."/>
        </authorList>
    </citation>
    <scope>NUCLEOTIDE SEQUENCE [LARGE SCALE GENOMIC DNA]</scope>
    <source>
        <strain evidence="1 2">DN00404</strain>
    </source>
</reference>
<comment type="caution">
    <text evidence="1">The sequence shown here is derived from an EMBL/GenBank/DDBJ whole genome shotgun (WGS) entry which is preliminary data.</text>
</comment>
<sequence length="205" mass="24418">MKFELQDRLYTLLETKKLDDAIALAESELLKIPETTFHKILGRNILHMNSELAEYISLYEQLTSLVLKKKQGLIKLIFRPRHAQRPAALYCEMNGFTINYDRWSIELYSYEKFSLNDWHWLSDDSSLNDLTITGFEDIQSVFHDLHENDRFDDPNIAEAYKVCELLVIFRLQELFREVYKTKQDSWTTIPMFVTAHDYDFIYKVN</sequence>
<keyword evidence="2" id="KW-1185">Reference proteome</keyword>